<dbReference type="PANTHER" id="PTHR36527:SF3">
    <property type="entry name" value="OS01G0282866 PROTEIN"/>
    <property type="match status" value="1"/>
</dbReference>
<dbReference type="InterPro" id="IPR000217">
    <property type="entry name" value="Tubulin"/>
</dbReference>
<gene>
    <name evidence="6" type="ORF">GOP47_0023686</name>
</gene>
<dbReference type="PRINTS" id="PR01161">
    <property type="entry name" value="TUBULIN"/>
</dbReference>
<dbReference type="Proteomes" id="UP000886520">
    <property type="component" value="Chromosome 23"/>
</dbReference>
<dbReference type="Gene3D" id="1.25.40.10">
    <property type="entry name" value="Tetratricopeptide repeat domain"/>
    <property type="match status" value="1"/>
</dbReference>
<evidence type="ECO:0000256" key="2">
    <source>
        <dbReference type="ARBA" id="ARBA00022701"/>
    </source>
</evidence>
<comment type="caution">
    <text evidence="6">The sequence shown here is derived from an EMBL/GenBank/DDBJ whole genome shotgun (WGS) entry which is preliminary data.</text>
</comment>
<organism evidence="6 7">
    <name type="scientific">Adiantum capillus-veneris</name>
    <name type="common">Maidenhair fern</name>
    <dbReference type="NCBI Taxonomy" id="13818"/>
    <lineage>
        <taxon>Eukaryota</taxon>
        <taxon>Viridiplantae</taxon>
        <taxon>Streptophyta</taxon>
        <taxon>Embryophyta</taxon>
        <taxon>Tracheophyta</taxon>
        <taxon>Polypodiopsida</taxon>
        <taxon>Polypodiidae</taxon>
        <taxon>Polypodiales</taxon>
        <taxon>Pteridineae</taxon>
        <taxon>Pteridaceae</taxon>
        <taxon>Vittarioideae</taxon>
        <taxon>Adiantum</taxon>
    </lineage>
</organism>
<feature type="region of interest" description="Disordered" evidence="5">
    <location>
        <begin position="64"/>
        <end position="85"/>
    </location>
</feature>
<dbReference type="Gene3D" id="3.40.50.1440">
    <property type="entry name" value="Tubulin/FtsZ, GTPase domain"/>
    <property type="match status" value="1"/>
</dbReference>
<dbReference type="AlphaFoldDB" id="A0A9D4Z657"/>
<comment type="similarity">
    <text evidence="1">Belongs to the tubulin family.</text>
</comment>
<evidence type="ECO:0000256" key="3">
    <source>
        <dbReference type="ARBA" id="ARBA00022741"/>
    </source>
</evidence>
<reference evidence="6" key="1">
    <citation type="submission" date="2021-01" db="EMBL/GenBank/DDBJ databases">
        <title>Adiantum capillus-veneris genome.</title>
        <authorList>
            <person name="Fang Y."/>
            <person name="Liao Q."/>
        </authorList>
    </citation>
    <scope>NUCLEOTIDE SEQUENCE</scope>
    <source>
        <strain evidence="6">H3</strain>
        <tissue evidence="6">Leaf</tissue>
    </source>
</reference>
<dbReference type="InterPro" id="IPR011990">
    <property type="entry name" value="TPR-like_helical_dom_sf"/>
</dbReference>
<keyword evidence="3" id="KW-0547">Nucleotide-binding</keyword>
<keyword evidence="2" id="KW-0493">Microtubule</keyword>
<protein>
    <submittedName>
        <fullName evidence="6">Uncharacterized protein</fullName>
    </submittedName>
</protein>
<evidence type="ECO:0000256" key="4">
    <source>
        <dbReference type="ARBA" id="ARBA00023134"/>
    </source>
</evidence>
<dbReference type="PANTHER" id="PTHR36527">
    <property type="entry name" value="OS01G0282866 PROTEIN"/>
    <property type="match status" value="1"/>
</dbReference>
<dbReference type="SUPFAM" id="SSF52490">
    <property type="entry name" value="Tubulin nucleotide-binding domain-like"/>
    <property type="match status" value="1"/>
</dbReference>
<evidence type="ECO:0000313" key="6">
    <source>
        <dbReference type="EMBL" id="KAI5061181.1"/>
    </source>
</evidence>
<dbReference type="GO" id="GO:0005525">
    <property type="term" value="F:GTP binding"/>
    <property type="evidence" value="ECO:0007669"/>
    <property type="project" value="UniProtKB-KW"/>
</dbReference>
<evidence type="ECO:0000313" key="7">
    <source>
        <dbReference type="Proteomes" id="UP000886520"/>
    </source>
</evidence>
<dbReference type="GO" id="GO:0007017">
    <property type="term" value="P:microtubule-based process"/>
    <property type="evidence" value="ECO:0007669"/>
    <property type="project" value="InterPro"/>
</dbReference>
<dbReference type="EMBL" id="JABFUD020000023">
    <property type="protein sequence ID" value="KAI5061181.1"/>
    <property type="molecule type" value="Genomic_DNA"/>
</dbReference>
<sequence>MVDNLQAAMHSVDHMAQGIVAQTTCNVCGFCGHTLGNWYFTSQTLSQIFRKPFVRATLQIVSLHQGPRQDPTKKPPVQKDPKVDVPREGGVEVNQIYENSVEIRFDEDSIVGSALVDIRLGQVGNGCILFERMHKRHGVTPAIEHFTCIADLLSRAGLVTRAEDLLQSMPAPSDTVGWSTVLSHFRTFGDARDALHSSSGLHSNLMHHTCFGAKGSQIGAKFWEVVCIEHDIDPTWSYNGDADVQLERVNVYYNEASCGRYVPHTVLMDLD</sequence>
<accession>A0A9D4Z657</accession>
<dbReference type="GO" id="GO:0005874">
    <property type="term" value="C:microtubule"/>
    <property type="evidence" value="ECO:0007669"/>
    <property type="project" value="UniProtKB-KW"/>
</dbReference>
<proteinExistence type="inferred from homology"/>
<dbReference type="InterPro" id="IPR036525">
    <property type="entry name" value="Tubulin/FtsZ_GTPase_sf"/>
</dbReference>
<keyword evidence="4" id="KW-0342">GTP-binding</keyword>
<dbReference type="OrthoDB" id="1662883at2759"/>
<name>A0A9D4Z657_ADICA</name>
<keyword evidence="7" id="KW-1185">Reference proteome</keyword>
<evidence type="ECO:0000256" key="5">
    <source>
        <dbReference type="SAM" id="MobiDB-lite"/>
    </source>
</evidence>
<evidence type="ECO:0000256" key="1">
    <source>
        <dbReference type="ARBA" id="ARBA00009636"/>
    </source>
</evidence>
<feature type="compositionally biased region" description="Basic and acidic residues" evidence="5">
    <location>
        <begin position="70"/>
        <end position="85"/>
    </location>
</feature>